<dbReference type="EMBL" id="CAJNOL010000102">
    <property type="protein sequence ID" value="CAF0846670.1"/>
    <property type="molecule type" value="Genomic_DNA"/>
</dbReference>
<dbReference type="GO" id="GO:0005739">
    <property type="term" value="C:mitochondrion"/>
    <property type="evidence" value="ECO:0007669"/>
    <property type="project" value="TreeGrafter"/>
</dbReference>
<sequence>MTTKSALTVYKNLLRELSINNSLFSYRFSPIYFKIKDEYRRYRPITSKYCKHNDEVLFIAQTYLTYLQSVRQCKIIRATYSKGEKTVQQAARIVGLELPKTIDRPHLPINQISE</sequence>
<evidence type="ECO:0000313" key="8">
    <source>
        <dbReference type="EMBL" id="CAF3664242.1"/>
    </source>
</evidence>
<comment type="caution">
    <text evidence="5">The sequence shown here is derived from an EMBL/GenBank/DDBJ whole genome shotgun (WGS) entry which is preliminary data.</text>
</comment>
<evidence type="ECO:0000313" key="9">
    <source>
        <dbReference type="EMBL" id="CAF3674457.1"/>
    </source>
</evidence>
<evidence type="ECO:0000313" key="6">
    <source>
        <dbReference type="EMBL" id="CAF0846670.1"/>
    </source>
</evidence>
<protein>
    <recommendedName>
        <fullName evidence="2">Protein FMC1 homolog</fullName>
    </recommendedName>
</protein>
<accession>A0A813VVF4</accession>
<keyword evidence="11" id="KW-1185">Reference proteome</keyword>
<dbReference type="EMBL" id="CAJOAX010000992">
    <property type="protein sequence ID" value="CAF3674457.1"/>
    <property type="molecule type" value="Genomic_DNA"/>
</dbReference>
<organism evidence="5 11">
    <name type="scientific">Rotaria sordida</name>
    <dbReference type="NCBI Taxonomy" id="392033"/>
    <lineage>
        <taxon>Eukaryota</taxon>
        <taxon>Metazoa</taxon>
        <taxon>Spiralia</taxon>
        <taxon>Gnathifera</taxon>
        <taxon>Rotifera</taxon>
        <taxon>Eurotatoria</taxon>
        <taxon>Bdelloidea</taxon>
        <taxon>Philodinida</taxon>
        <taxon>Philodinidae</taxon>
        <taxon>Rotaria</taxon>
    </lineage>
</organism>
<name>A0A813VVF4_9BILA</name>
<evidence type="ECO:0000313" key="4">
    <source>
        <dbReference type="EMBL" id="CAF0799046.1"/>
    </source>
</evidence>
<dbReference type="EMBL" id="CAJOBE010007077">
    <property type="protein sequence ID" value="CAF4026063.1"/>
    <property type="molecule type" value="Genomic_DNA"/>
</dbReference>
<evidence type="ECO:0000256" key="1">
    <source>
        <dbReference type="ARBA" id="ARBA00009058"/>
    </source>
</evidence>
<evidence type="ECO:0000313" key="7">
    <source>
        <dbReference type="EMBL" id="CAF0979559.1"/>
    </source>
</evidence>
<evidence type="ECO:0000256" key="2">
    <source>
        <dbReference type="ARBA" id="ARBA00013846"/>
    </source>
</evidence>
<dbReference type="Proteomes" id="UP000663823">
    <property type="component" value="Unassembled WGS sequence"/>
</dbReference>
<dbReference type="EMBL" id="CAJNOU010000382">
    <property type="protein sequence ID" value="CAF0979559.1"/>
    <property type="molecule type" value="Genomic_DNA"/>
</dbReference>
<dbReference type="Proteomes" id="UP000663889">
    <property type="component" value="Unassembled WGS sequence"/>
</dbReference>
<dbReference type="EMBL" id="CAJOBD010000414">
    <property type="protein sequence ID" value="CAF3664242.1"/>
    <property type="molecule type" value="Genomic_DNA"/>
</dbReference>
<dbReference type="Proteomes" id="UP000663854">
    <property type="component" value="Unassembled WGS sequence"/>
</dbReference>
<reference evidence="5" key="1">
    <citation type="submission" date="2021-02" db="EMBL/GenBank/DDBJ databases">
        <authorList>
            <person name="Nowell W R."/>
        </authorList>
    </citation>
    <scope>NUCLEOTIDE SEQUENCE</scope>
</reference>
<dbReference type="PANTHER" id="PTHR31716">
    <property type="entry name" value="PROTEIN FMC1 HOMOLOG"/>
    <property type="match status" value="1"/>
</dbReference>
<dbReference type="Proteomes" id="UP000663874">
    <property type="component" value="Unassembled WGS sequence"/>
</dbReference>
<dbReference type="Proteomes" id="UP000663870">
    <property type="component" value="Unassembled WGS sequence"/>
</dbReference>
<dbReference type="Proteomes" id="UP000663864">
    <property type="component" value="Unassembled WGS sequence"/>
</dbReference>
<dbReference type="EMBL" id="CAJNOL010000101">
    <property type="protein sequence ID" value="CAF0845609.1"/>
    <property type="molecule type" value="Genomic_DNA"/>
</dbReference>
<dbReference type="InterPro" id="IPR037667">
    <property type="entry name" value="FMC1_homologue"/>
</dbReference>
<dbReference type="AlphaFoldDB" id="A0A813VVF4"/>
<proteinExistence type="inferred from homology"/>
<evidence type="ECO:0000313" key="3">
    <source>
        <dbReference type="EMBL" id="CAF0778420.1"/>
    </source>
</evidence>
<evidence type="ECO:0000313" key="11">
    <source>
        <dbReference type="Proteomes" id="UP000663870"/>
    </source>
</evidence>
<dbReference type="PANTHER" id="PTHR31716:SF1">
    <property type="entry name" value="PROTEIN FMC1 HOMOLOG"/>
    <property type="match status" value="1"/>
</dbReference>
<dbReference type="Proteomes" id="UP000663836">
    <property type="component" value="Unassembled WGS sequence"/>
</dbReference>
<dbReference type="EMBL" id="CAJNOH010000041">
    <property type="protein sequence ID" value="CAF0799046.1"/>
    <property type="molecule type" value="Genomic_DNA"/>
</dbReference>
<comment type="similarity">
    <text evidence="1">Belongs to the FMC1 family.</text>
</comment>
<evidence type="ECO:0000313" key="10">
    <source>
        <dbReference type="EMBL" id="CAF4026063.1"/>
    </source>
</evidence>
<gene>
    <name evidence="10" type="ORF">FNK824_LOCUS27362</name>
    <name evidence="8" type="ORF">JBS370_LOCUS7107</name>
    <name evidence="5" type="ORF">JXQ802_LOCUS6420</name>
    <name evidence="6" type="ORF">JXQ802_LOCUS6474</name>
    <name evidence="9" type="ORF">OTI717_LOCUS10794</name>
    <name evidence="4" type="ORF">PYM288_LOCUS4512</name>
    <name evidence="7" type="ORF">SEV965_LOCUS9681</name>
    <name evidence="3" type="ORF">ZHD862_LOCUS1247</name>
</gene>
<dbReference type="EMBL" id="CAJNOT010000021">
    <property type="protein sequence ID" value="CAF0778420.1"/>
    <property type="molecule type" value="Genomic_DNA"/>
</dbReference>
<evidence type="ECO:0000313" key="5">
    <source>
        <dbReference type="EMBL" id="CAF0845609.1"/>
    </source>
</evidence>